<dbReference type="RefSeq" id="WP_224144081.1">
    <property type="nucleotide sequence ID" value="NZ_CBCPIF010000003.1"/>
</dbReference>
<evidence type="ECO:0000313" key="6">
    <source>
        <dbReference type="EMBL" id="MBZ5962415.1"/>
    </source>
</evidence>
<feature type="transmembrane region" description="Helical" evidence="5">
    <location>
        <begin position="63"/>
        <end position="83"/>
    </location>
</feature>
<dbReference type="InterPro" id="IPR051328">
    <property type="entry name" value="T7SS_ABC-Transporter"/>
</dbReference>
<dbReference type="AlphaFoldDB" id="A0A9Q3XT88"/>
<dbReference type="PANTHER" id="PTHR43077">
    <property type="entry name" value="TRANSPORT PERMEASE YVFS-RELATED"/>
    <property type="match status" value="1"/>
</dbReference>
<evidence type="ECO:0000256" key="3">
    <source>
        <dbReference type="ARBA" id="ARBA00022989"/>
    </source>
</evidence>
<organism evidence="6 7">
    <name type="scientific">Leuconostoc gasicomitatum</name>
    <dbReference type="NCBI Taxonomy" id="115778"/>
    <lineage>
        <taxon>Bacteria</taxon>
        <taxon>Bacillati</taxon>
        <taxon>Bacillota</taxon>
        <taxon>Bacilli</taxon>
        <taxon>Lactobacillales</taxon>
        <taxon>Lactobacillaceae</taxon>
        <taxon>Leuconostoc</taxon>
        <taxon>Leuconostoc gelidum group</taxon>
    </lineage>
</organism>
<evidence type="ECO:0000256" key="4">
    <source>
        <dbReference type="ARBA" id="ARBA00023136"/>
    </source>
</evidence>
<protein>
    <submittedName>
        <fullName evidence="6">Uncharacterized protein</fullName>
    </submittedName>
</protein>
<dbReference type="EMBL" id="JAHBFI010000009">
    <property type="protein sequence ID" value="MBZ5962415.1"/>
    <property type="molecule type" value="Genomic_DNA"/>
</dbReference>
<name>A0A9Q3XT88_9LACO</name>
<keyword evidence="4 5" id="KW-0472">Membrane</keyword>
<evidence type="ECO:0000313" key="7">
    <source>
        <dbReference type="Proteomes" id="UP000752647"/>
    </source>
</evidence>
<comment type="subcellular location">
    <subcellularLocation>
        <location evidence="1">Membrane</location>
        <topology evidence="1">Multi-pass membrane protein</topology>
    </subcellularLocation>
</comment>
<sequence length="123" mass="13913">MRIILGGFGTWLTTIILVLQISASSGLYPVELTSGFARAISPYLPMTYLIDALRHAISLGGGITIDVIIILITTFFMNIFIIFKFHRDKWLKLAVVNLIGITLINLTYYVTMQMKHYRLLGNF</sequence>
<evidence type="ECO:0000256" key="2">
    <source>
        <dbReference type="ARBA" id="ARBA00022692"/>
    </source>
</evidence>
<gene>
    <name evidence="6" type="ORF">KIJ12_04485</name>
</gene>
<comment type="caution">
    <text evidence="6">The sequence shown here is derived from an EMBL/GenBank/DDBJ whole genome shotgun (WGS) entry which is preliminary data.</text>
</comment>
<dbReference type="Proteomes" id="UP000752647">
    <property type="component" value="Unassembled WGS sequence"/>
</dbReference>
<keyword evidence="3 5" id="KW-1133">Transmembrane helix</keyword>
<accession>A0A9Q3XT88</accession>
<feature type="transmembrane region" description="Helical" evidence="5">
    <location>
        <begin position="90"/>
        <end position="110"/>
    </location>
</feature>
<dbReference type="GO" id="GO:0016020">
    <property type="term" value="C:membrane"/>
    <property type="evidence" value="ECO:0007669"/>
    <property type="project" value="UniProtKB-SubCell"/>
</dbReference>
<evidence type="ECO:0000256" key="1">
    <source>
        <dbReference type="ARBA" id="ARBA00004141"/>
    </source>
</evidence>
<keyword evidence="2 5" id="KW-0812">Transmembrane</keyword>
<reference evidence="6" key="1">
    <citation type="submission" date="2021-05" db="EMBL/GenBank/DDBJ databases">
        <title>Pangenome of Leuconostoc gelidum warrants species status for Leuconostoc gelidum subsp. gasicomitatum.</title>
        <authorList>
            <person name="Johansson P."/>
            <person name="Sade E."/>
            <person name="Hultman J."/>
            <person name="Auvinen P."/>
            <person name="Bjorkroth J."/>
        </authorList>
    </citation>
    <scope>NUCLEOTIDE SEQUENCE</scope>
    <source>
        <strain evidence="6">A.21.4</strain>
    </source>
</reference>
<proteinExistence type="predicted"/>
<dbReference type="PANTHER" id="PTHR43077:SF10">
    <property type="entry name" value="TRANSPORT PERMEASE PROTEIN"/>
    <property type="match status" value="1"/>
</dbReference>
<evidence type="ECO:0000256" key="5">
    <source>
        <dbReference type="SAM" id="Phobius"/>
    </source>
</evidence>